<comment type="caution">
    <text evidence="1">The sequence shown here is derived from an EMBL/GenBank/DDBJ whole genome shotgun (WGS) entry which is preliminary data.</text>
</comment>
<dbReference type="EMBL" id="CASHTH010002296">
    <property type="protein sequence ID" value="CAI8027664.1"/>
    <property type="molecule type" value="Genomic_DNA"/>
</dbReference>
<gene>
    <name evidence="1" type="ORF">GBAR_LOCUS15784</name>
</gene>
<proteinExistence type="predicted"/>
<keyword evidence="2" id="KW-1185">Reference proteome</keyword>
<dbReference type="Proteomes" id="UP001174909">
    <property type="component" value="Unassembled WGS sequence"/>
</dbReference>
<protein>
    <submittedName>
        <fullName evidence="1">Uncharacterized protein</fullName>
    </submittedName>
</protein>
<accession>A0AA35SDX0</accession>
<reference evidence="1" key="1">
    <citation type="submission" date="2023-03" db="EMBL/GenBank/DDBJ databases">
        <authorList>
            <person name="Steffen K."/>
            <person name="Cardenas P."/>
        </authorList>
    </citation>
    <scope>NUCLEOTIDE SEQUENCE</scope>
</reference>
<name>A0AA35SDX0_GEOBA</name>
<evidence type="ECO:0000313" key="2">
    <source>
        <dbReference type="Proteomes" id="UP001174909"/>
    </source>
</evidence>
<organism evidence="1 2">
    <name type="scientific">Geodia barretti</name>
    <name type="common">Barrett's horny sponge</name>
    <dbReference type="NCBI Taxonomy" id="519541"/>
    <lineage>
        <taxon>Eukaryota</taxon>
        <taxon>Metazoa</taxon>
        <taxon>Porifera</taxon>
        <taxon>Demospongiae</taxon>
        <taxon>Heteroscleromorpha</taxon>
        <taxon>Tetractinellida</taxon>
        <taxon>Astrophorina</taxon>
        <taxon>Geodiidae</taxon>
        <taxon>Geodia</taxon>
    </lineage>
</organism>
<sequence length="41" mass="4833">MEWCRECAPSSLFLEIGRLHHILHTSPGRLHMLLSFYCSIF</sequence>
<dbReference type="AlphaFoldDB" id="A0AA35SDX0"/>
<evidence type="ECO:0000313" key="1">
    <source>
        <dbReference type="EMBL" id="CAI8027664.1"/>
    </source>
</evidence>